<feature type="transmembrane region" description="Helical" evidence="8">
    <location>
        <begin position="73"/>
        <end position="97"/>
    </location>
</feature>
<feature type="domain" description="ABC transmembrane type-1" evidence="10">
    <location>
        <begin position="24"/>
        <end position="319"/>
    </location>
</feature>
<dbReference type="PROSITE" id="PS50893">
    <property type="entry name" value="ABC_TRANSPORTER_2"/>
    <property type="match status" value="1"/>
</dbReference>
<dbReference type="InterPro" id="IPR036640">
    <property type="entry name" value="ABC1_TM_sf"/>
</dbReference>
<evidence type="ECO:0000259" key="9">
    <source>
        <dbReference type="PROSITE" id="PS50893"/>
    </source>
</evidence>
<dbReference type="InterPro" id="IPR003593">
    <property type="entry name" value="AAA+_ATPase"/>
</dbReference>
<feature type="transmembrane region" description="Helical" evidence="8">
    <location>
        <begin position="21"/>
        <end position="42"/>
    </location>
</feature>
<evidence type="ECO:0000313" key="11">
    <source>
        <dbReference type="EMBL" id="KRM86709.1"/>
    </source>
</evidence>
<reference evidence="11 12" key="1">
    <citation type="journal article" date="2015" name="Genome Announc.">
        <title>Expanding the biotechnology potential of lactobacilli through comparative genomics of 213 strains and associated genera.</title>
        <authorList>
            <person name="Sun Z."/>
            <person name="Harris H.M."/>
            <person name="McCann A."/>
            <person name="Guo C."/>
            <person name="Argimon S."/>
            <person name="Zhang W."/>
            <person name="Yang X."/>
            <person name="Jeffery I.B."/>
            <person name="Cooney J.C."/>
            <person name="Kagawa T.F."/>
            <person name="Liu W."/>
            <person name="Song Y."/>
            <person name="Salvetti E."/>
            <person name="Wrobel A."/>
            <person name="Rasinkangas P."/>
            <person name="Parkhill J."/>
            <person name="Rea M.C."/>
            <person name="O'Sullivan O."/>
            <person name="Ritari J."/>
            <person name="Douillard F.P."/>
            <person name="Paul Ross R."/>
            <person name="Yang R."/>
            <person name="Briner A.E."/>
            <person name="Felis G.E."/>
            <person name="de Vos W.M."/>
            <person name="Barrangou R."/>
            <person name="Klaenhammer T.R."/>
            <person name="Caufield P.W."/>
            <person name="Cui Y."/>
            <person name="Zhang H."/>
            <person name="O'Toole P.W."/>
        </authorList>
    </citation>
    <scope>NUCLEOTIDE SEQUENCE [LARGE SCALE GENOMIC DNA]</scope>
    <source>
        <strain evidence="11 12">DSM 22698</strain>
    </source>
</reference>
<evidence type="ECO:0000259" key="10">
    <source>
        <dbReference type="PROSITE" id="PS50929"/>
    </source>
</evidence>
<keyword evidence="6 8" id="KW-1133">Transmembrane helix</keyword>
<dbReference type="InterPro" id="IPR027417">
    <property type="entry name" value="P-loop_NTPase"/>
</dbReference>
<dbReference type="CDD" id="cd18547">
    <property type="entry name" value="ABC_6TM_Tm288_like"/>
    <property type="match status" value="1"/>
</dbReference>
<name>A0A0R2C6A2_9LACO</name>
<evidence type="ECO:0000256" key="4">
    <source>
        <dbReference type="ARBA" id="ARBA00022741"/>
    </source>
</evidence>
<dbReference type="InterPro" id="IPR017871">
    <property type="entry name" value="ABC_transporter-like_CS"/>
</dbReference>
<dbReference type="PANTHER" id="PTHR43394:SF1">
    <property type="entry name" value="ATP-BINDING CASSETTE SUB-FAMILY B MEMBER 10, MITOCHONDRIAL"/>
    <property type="match status" value="1"/>
</dbReference>
<comment type="caution">
    <text evidence="11">The sequence shown here is derived from an EMBL/GenBank/DDBJ whole genome shotgun (WGS) entry which is preliminary data.</text>
</comment>
<evidence type="ECO:0000256" key="1">
    <source>
        <dbReference type="ARBA" id="ARBA00004651"/>
    </source>
</evidence>
<evidence type="ECO:0000256" key="3">
    <source>
        <dbReference type="ARBA" id="ARBA00022692"/>
    </source>
</evidence>
<dbReference type="Gene3D" id="1.20.1560.10">
    <property type="entry name" value="ABC transporter type 1, transmembrane domain"/>
    <property type="match status" value="1"/>
</dbReference>
<dbReference type="GO" id="GO:0005524">
    <property type="term" value="F:ATP binding"/>
    <property type="evidence" value="ECO:0007669"/>
    <property type="project" value="UniProtKB-KW"/>
</dbReference>
<keyword evidence="12" id="KW-1185">Reference proteome</keyword>
<dbReference type="GO" id="GO:0015421">
    <property type="term" value="F:ABC-type oligopeptide transporter activity"/>
    <property type="evidence" value="ECO:0007669"/>
    <property type="project" value="TreeGrafter"/>
</dbReference>
<dbReference type="Pfam" id="PF00664">
    <property type="entry name" value="ABC_membrane"/>
    <property type="match status" value="1"/>
</dbReference>
<dbReference type="STRING" id="1423810.FD19_GL001759"/>
<dbReference type="OrthoDB" id="9770415at2"/>
<dbReference type="Proteomes" id="UP000051789">
    <property type="component" value="Unassembled WGS sequence"/>
</dbReference>
<sequence>MQSDFQIARHYFGHYLKPYPWQLIISVLTVAIYCGAAVYTPILLGHAVTQLTTVLAEFRAHQTVVMAPFIRTAATMITINVVAGFADCATSAILGWVAGVSTSRMRSELFAKMQRIGVSYFDRTEDGDLLARFTSDLDNIFNAMNQVFVNSFYWFGSLIGVLIMMFSSNVMMGVVTIITTPLAVLVCWFVITHASRAVNEQQRAVGALNGYINEQITGQKVIITNGLQQPSIAGFTSRNATVLQAAQRGQIWAGMLMPVMSGLMLLNTAIVIFFGSWYVLQGNMALGTGLAVVAVFVQYAQQYYQPIIQLTSVYNIIQQAVTGARRVSEVFAQPDEVRSTDGKVIDGVHHGVKLTDVHFGYLPGVEILHGINIDAPRGHMVALVGPTGSGKTTVMNLLNRFYDVDTGSITIDGTDIRALELTSLRNNVGIVLQDPQLFSGTIRDNIRFGDPDAGDAAVINAAQQARIHDYIMTLPDGYDTLITDEQSVFSAGQKQLLSIARTILTDPPVLIMDEATSNVDTVTEAQLQAAMNAVTRGRTSFLIAHRLRTIVHADEIDVLRHGTIIERGTHAELMAANGFYAQLYRDQMPELATNA</sequence>
<evidence type="ECO:0000256" key="2">
    <source>
        <dbReference type="ARBA" id="ARBA00022448"/>
    </source>
</evidence>
<dbReference type="PROSITE" id="PS00211">
    <property type="entry name" value="ABC_TRANSPORTER_1"/>
    <property type="match status" value="1"/>
</dbReference>
<dbReference type="PROSITE" id="PS50929">
    <property type="entry name" value="ABC_TM1F"/>
    <property type="match status" value="1"/>
</dbReference>
<dbReference type="SUPFAM" id="SSF52540">
    <property type="entry name" value="P-loop containing nucleoside triphosphate hydrolases"/>
    <property type="match status" value="1"/>
</dbReference>
<comment type="subcellular location">
    <subcellularLocation>
        <location evidence="1">Cell membrane</location>
        <topology evidence="1">Multi-pass membrane protein</topology>
    </subcellularLocation>
</comment>
<dbReference type="Gene3D" id="3.40.50.300">
    <property type="entry name" value="P-loop containing nucleotide triphosphate hydrolases"/>
    <property type="match status" value="1"/>
</dbReference>
<feature type="domain" description="ABC transporter" evidence="9">
    <location>
        <begin position="352"/>
        <end position="586"/>
    </location>
</feature>
<evidence type="ECO:0000313" key="12">
    <source>
        <dbReference type="Proteomes" id="UP000051789"/>
    </source>
</evidence>
<dbReference type="EMBL" id="AYZK01000006">
    <property type="protein sequence ID" value="KRM86709.1"/>
    <property type="molecule type" value="Genomic_DNA"/>
</dbReference>
<evidence type="ECO:0000256" key="7">
    <source>
        <dbReference type="ARBA" id="ARBA00023136"/>
    </source>
</evidence>
<dbReference type="SMART" id="SM00382">
    <property type="entry name" value="AAA"/>
    <property type="match status" value="1"/>
</dbReference>
<keyword evidence="3 8" id="KW-0812">Transmembrane</keyword>
<gene>
    <name evidence="11" type="ORF">FD19_GL001759</name>
</gene>
<evidence type="ECO:0000256" key="6">
    <source>
        <dbReference type="ARBA" id="ARBA00022989"/>
    </source>
</evidence>
<dbReference type="PANTHER" id="PTHR43394">
    <property type="entry name" value="ATP-DEPENDENT PERMEASE MDL1, MITOCHONDRIAL"/>
    <property type="match status" value="1"/>
</dbReference>
<dbReference type="FunFam" id="3.40.50.300:FF:000287">
    <property type="entry name" value="Multidrug ABC transporter ATP-binding protein"/>
    <property type="match status" value="1"/>
</dbReference>
<organism evidence="11 12">
    <name type="scientific">Lacticaseibacillus thailandensis DSM 22698 = JCM 13996</name>
    <dbReference type="NCBI Taxonomy" id="1423810"/>
    <lineage>
        <taxon>Bacteria</taxon>
        <taxon>Bacillati</taxon>
        <taxon>Bacillota</taxon>
        <taxon>Bacilli</taxon>
        <taxon>Lactobacillales</taxon>
        <taxon>Lactobacillaceae</taxon>
        <taxon>Lacticaseibacillus</taxon>
    </lineage>
</organism>
<dbReference type="SUPFAM" id="SSF90123">
    <property type="entry name" value="ABC transporter transmembrane region"/>
    <property type="match status" value="1"/>
</dbReference>
<evidence type="ECO:0000256" key="8">
    <source>
        <dbReference type="SAM" id="Phobius"/>
    </source>
</evidence>
<dbReference type="InterPro" id="IPR011527">
    <property type="entry name" value="ABC1_TM_dom"/>
</dbReference>
<dbReference type="InterPro" id="IPR039421">
    <property type="entry name" value="Type_1_exporter"/>
</dbReference>
<evidence type="ECO:0000256" key="5">
    <source>
        <dbReference type="ARBA" id="ARBA00022840"/>
    </source>
</evidence>
<dbReference type="AlphaFoldDB" id="A0A0R2C6A2"/>
<dbReference type="InterPro" id="IPR003439">
    <property type="entry name" value="ABC_transporter-like_ATP-bd"/>
</dbReference>
<protein>
    <submittedName>
        <fullName evidence="11">ABC transporter, ATP-binding protein</fullName>
    </submittedName>
</protein>
<dbReference type="Pfam" id="PF00005">
    <property type="entry name" value="ABC_tran"/>
    <property type="match status" value="1"/>
</dbReference>
<keyword evidence="2" id="KW-0813">Transport</keyword>
<keyword evidence="5 11" id="KW-0067">ATP-binding</keyword>
<proteinExistence type="predicted"/>
<feature type="transmembrane region" description="Helical" evidence="8">
    <location>
        <begin position="251"/>
        <end position="274"/>
    </location>
</feature>
<accession>A0A0R2C6A2</accession>
<feature type="transmembrane region" description="Helical" evidence="8">
    <location>
        <begin position="280"/>
        <end position="300"/>
    </location>
</feature>
<dbReference type="PATRIC" id="fig|1423810.4.peg.1807"/>
<feature type="transmembrane region" description="Helical" evidence="8">
    <location>
        <begin position="147"/>
        <end position="166"/>
    </location>
</feature>
<feature type="transmembrane region" description="Helical" evidence="8">
    <location>
        <begin position="172"/>
        <end position="191"/>
    </location>
</feature>
<dbReference type="RefSeq" id="WP_054750712.1">
    <property type="nucleotide sequence ID" value="NZ_AYZK01000006.1"/>
</dbReference>
<keyword evidence="7 8" id="KW-0472">Membrane</keyword>
<dbReference type="GO" id="GO:0005886">
    <property type="term" value="C:plasma membrane"/>
    <property type="evidence" value="ECO:0007669"/>
    <property type="project" value="UniProtKB-SubCell"/>
</dbReference>
<keyword evidence="4" id="KW-0547">Nucleotide-binding</keyword>
<dbReference type="GO" id="GO:0016887">
    <property type="term" value="F:ATP hydrolysis activity"/>
    <property type="evidence" value="ECO:0007669"/>
    <property type="project" value="InterPro"/>
</dbReference>